<evidence type="ECO:0000256" key="4">
    <source>
        <dbReference type="ARBA" id="ARBA00022692"/>
    </source>
</evidence>
<feature type="transmembrane region" description="Helical" evidence="13">
    <location>
        <begin position="193"/>
        <end position="223"/>
    </location>
</feature>
<feature type="transmembrane region" description="Helical" evidence="13">
    <location>
        <begin position="235"/>
        <end position="259"/>
    </location>
</feature>
<feature type="transmembrane region" description="Helical" evidence="13">
    <location>
        <begin position="98"/>
        <end position="119"/>
    </location>
</feature>
<evidence type="ECO:0000256" key="13">
    <source>
        <dbReference type="SAM" id="Phobius"/>
    </source>
</evidence>
<evidence type="ECO:0000256" key="5">
    <source>
        <dbReference type="ARBA" id="ARBA00022725"/>
    </source>
</evidence>
<name>A0ABN9H8P0_9NEOB</name>
<evidence type="ECO:0000256" key="9">
    <source>
        <dbReference type="ARBA" id="ARBA00023157"/>
    </source>
</evidence>
<evidence type="ECO:0000256" key="12">
    <source>
        <dbReference type="ARBA" id="ARBA00023224"/>
    </source>
</evidence>
<dbReference type="PROSITE" id="PS50262">
    <property type="entry name" value="G_PROTEIN_RECEP_F1_2"/>
    <property type="match status" value="1"/>
</dbReference>
<feature type="transmembrane region" description="Helical" evidence="13">
    <location>
        <begin position="61"/>
        <end position="86"/>
    </location>
</feature>
<evidence type="ECO:0000256" key="1">
    <source>
        <dbReference type="ARBA" id="ARBA00004651"/>
    </source>
</evidence>
<keyword evidence="7" id="KW-0297">G-protein coupled receptor</keyword>
<keyword evidence="2" id="KW-1003">Cell membrane</keyword>
<dbReference type="InterPro" id="IPR000276">
    <property type="entry name" value="GPCR_Rhodpsn"/>
</dbReference>
<dbReference type="PANTHER" id="PTHR24242:SF412">
    <property type="entry name" value="OLFACTORY RECEPTOR 10A7-LIKE"/>
    <property type="match status" value="1"/>
</dbReference>
<dbReference type="Gene3D" id="1.20.1070.10">
    <property type="entry name" value="Rhodopsin 7-helix transmembrane proteins"/>
    <property type="match status" value="1"/>
</dbReference>
<feature type="transmembrane region" description="Helical" evidence="13">
    <location>
        <begin position="25"/>
        <end position="49"/>
    </location>
</feature>
<keyword evidence="16" id="KW-1185">Reference proteome</keyword>
<keyword evidence="3" id="KW-0716">Sensory transduction</keyword>
<dbReference type="Pfam" id="PF13853">
    <property type="entry name" value="7tm_4"/>
    <property type="match status" value="1"/>
</dbReference>
<dbReference type="Proteomes" id="UP001162483">
    <property type="component" value="Unassembled WGS sequence"/>
</dbReference>
<protein>
    <recommendedName>
        <fullName evidence="14">G-protein coupled receptors family 1 profile domain-containing protein</fullName>
    </recommendedName>
</protein>
<evidence type="ECO:0000256" key="7">
    <source>
        <dbReference type="ARBA" id="ARBA00023040"/>
    </source>
</evidence>
<evidence type="ECO:0000256" key="3">
    <source>
        <dbReference type="ARBA" id="ARBA00022606"/>
    </source>
</evidence>
<evidence type="ECO:0000256" key="8">
    <source>
        <dbReference type="ARBA" id="ARBA00023136"/>
    </source>
</evidence>
<keyword evidence="12" id="KW-0807">Transducer</keyword>
<evidence type="ECO:0000256" key="2">
    <source>
        <dbReference type="ARBA" id="ARBA00022475"/>
    </source>
</evidence>
<evidence type="ECO:0000256" key="6">
    <source>
        <dbReference type="ARBA" id="ARBA00022989"/>
    </source>
</evidence>
<dbReference type="InterPro" id="IPR000725">
    <property type="entry name" value="Olfact_rcpt"/>
</dbReference>
<dbReference type="PRINTS" id="PR00237">
    <property type="entry name" value="GPCRRHODOPSN"/>
</dbReference>
<reference evidence="15" key="1">
    <citation type="submission" date="2023-05" db="EMBL/GenBank/DDBJ databases">
        <authorList>
            <person name="Stuckert A."/>
        </authorList>
    </citation>
    <scope>NUCLEOTIDE SEQUENCE</scope>
</reference>
<keyword evidence="5" id="KW-0552">Olfaction</keyword>
<comment type="subcellular location">
    <subcellularLocation>
        <location evidence="1">Cell membrane</location>
        <topology evidence="1">Multi-pass membrane protein</topology>
    </subcellularLocation>
</comment>
<keyword evidence="10" id="KW-0675">Receptor</keyword>
<feature type="domain" description="G-protein coupled receptors family 1 profile" evidence="14">
    <location>
        <begin position="41"/>
        <end position="288"/>
    </location>
</feature>
<dbReference type="EMBL" id="CATNWA010020390">
    <property type="protein sequence ID" value="CAI9618130.1"/>
    <property type="molecule type" value="Genomic_DNA"/>
</dbReference>
<keyword evidence="6 13" id="KW-1133">Transmembrane helix</keyword>
<dbReference type="InterPro" id="IPR017452">
    <property type="entry name" value="GPCR_Rhodpsn_7TM"/>
</dbReference>
<dbReference type="PRINTS" id="PR00245">
    <property type="entry name" value="OLFACTORYR"/>
</dbReference>
<keyword evidence="9" id="KW-1015">Disulfide bond</keyword>
<dbReference type="PANTHER" id="PTHR24242">
    <property type="entry name" value="G-PROTEIN COUPLED RECEPTOR"/>
    <property type="match status" value="1"/>
</dbReference>
<proteinExistence type="predicted"/>
<gene>
    <name evidence="15" type="ORF">SPARVUS_LOCUS15641348</name>
</gene>
<accession>A0ABN9H8P0</accession>
<keyword evidence="8 13" id="KW-0472">Membrane</keyword>
<evidence type="ECO:0000256" key="11">
    <source>
        <dbReference type="ARBA" id="ARBA00023180"/>
    </source>
</evidence>
<evidence type="ECO:0000313" key="16">
    <source>
        <dbReference type="Proteomes" id="UP001162483"/>
    </source>
</evidence>
<organism evidence="15 16">
    <name type="scientific">Staurois parvus</name>
    <dbReference type="NCBI Taxonomy" id="386267"/>
    <lineage>
        <taxon>Eukaryota</taxon>
        <taxon>Metazoa</taxon>
        <taxon>Chordata</taxon>
        <taxon>Craniata</taxon>
        <taxon>Vertebrata</taxon>
        <taxon>Euteleostomi</taxon>
        <taxon>Amphibia</taxon>
        <taxon>Batrachia</taxon>
        <taxon>Anura</taxon>
        <taxon>Neobatrachia</taxon>
        <taxon>Ranoidea</taxon>
        <taxon>Ranidae</taxon>
        <taxon>Staurois</taxon>
    </lineage>
</organism>
<feature type="transmembrane region" description="Helical" evidence="13">
    <location>
        <begin position="271"/>
        <end position="290"/>
    </location>
</feature>
<comment type="caution">
    <text evidence="15">The sequence shown here is derived from an EMBL/GenBank/DDBJ whole genome shotgun (WGS) entry which is preliminary data.</text>
</comment>
<feature type="transmembrane region" description="Helical" evidence="13">
    <location>
        <begin position="140"/>
        <end position="163"/>
    </location>
</feature>
<evidence type="ECO:0000259" key="14">
    <source>
        <dbReference type="PROSITE" id="PS50262"/>
    </source>
</evidence>
<evidence type="ECO:0000313" key="15">
    <source>
        <dbReference type="EMBL" id="CAI9618130.1"/>
    </source>
</evidence>
<evidence type="ECO:0000256" key="10">
    <source>
        <dbReference type="ARBA" id="ARBA00023170"/>
    </source>
</evidence>
<keyword evidence="4 13" id="KW-0812">Transmembrane</keyword>
<keyword evidence="11" id="KW-0325">Glycoprotein</keyword>
<sequence>MCEDNTTRVSEVVLHGFQNLNNYNIVFFCVLLLIFLVILVGNILIITLISITNLRHPMYFFLKHLSIVDVLFSSNIVPALLHVILWGQGLLSITGCIFQYYVHSFLAFIQSFLLTVMAYDRYVAICDPLHYSTLITTKTCYYLVCFCWMFSYILISSEIIFLYQLQFCKSNYIDHFFCDIAPILQISSSDTFIVIWIDFVICFLTIFFPFLLVIGSYTCIFISILKMSSVVRKKAFSTCSSHLLIVCLYYGTLTAIYAVPSGDNSHNENKFKSLIYTVLTPFINPIIYSLRNQEITQGLIKLIDLHVWAEF</sequence>
<dbReference type="InterPro" id="IPR050939">
    <property type="entry name" value="Olfactory_GPCR1"/>
</dbReference>
<dbReference type="SUPFAM" id="SSF81321">
    <property type="entry name" value="Family A G protein-coupled receptor-like"/>
    <property type="match status" value="1"/>
</dbReference>